<reference evidence="3" key="1">
    <citation type="submission" date="2021-02" db="EMBL/GenBank/DDBJ databases">
        <authorList>
            <person name="Nowell W R."/>
        </authorList>
    </citation>
    <scope>NUCLEOTIDE SEQUENCE</scope>
</reference>
<proteinExistence type="predicted"/>
<dbReference type="InterPro" id="IPR002492">
    <property type="entry name" value="Transposase_Tc1-like"/>
</dbReference>
<feature type="domain" description="Tc1-like transposase DDE" evidence="2">
    <location>
        <begin position="518"/>
        <end position="665"/>
    </location>
</feature>
<sequence length="705" mass="84824">MDQLSILEHLLKKTKNSGIQIISPNQNNNNSSYEDNAISFYKSSKYLKMPRKILLNSLRLQFNFPIKRKKEQKFILSRLELLDKQFCLNQIYELHQNYLDLTSKYHQIWPDDTIPSSLISDKNINHVYLKENLTLSRNKIDQCITDLLTQSASRPNHLPDRESIDIRLKEFVRLHHKDLLRTIRYEQQNLEDFIYERYLLHQLSSFHFDEKQYEAINQITDIRTKQMQIYEDLIVFEQRILCHTLPKSFDDISISTYRELFGNKATKIIQSMKRHKLPEQLEKYEIDIQYYEELYQTEFGNLKSTMREMNMNDQNTSVDIMITQLREYLNHYTNRLMRRIRYKEACLHVQLPQIIIDVPKVALNTIQLEYLSRTGPNYIRPNQSFLYSNDRRQKQLKQEHENIMNTIVPYLIRVHHVPLTTTIIKQFSQELEAHLYQQYMAPLSYLNIYRCRKELKLLKSIQYRLKKEKYILRETIRRRLKEYGAKFSLPISKPLLTEKHRQKRLEWAHAAGDIDWNRIIFSDETTVRLNQLKRCVWNLPGKRKVFRTVKYPIKVNIWGCFSCNGFGRIYCFRENLKADLLCRIYKRYLFPTARDHFGRNSTNWALQEDNDPKHTSQLAKQWRSKYEVQRIDWPSMSPDLNPIENVWKLLKMNLARKNLRTYKSLVSAIKKEWKAFPKDLTTNLVQSMKNRISDVISNRGDFIMY</sequence>
<dbReference type="InterPro" id="IPR038717">
    <property type="entry name" value="Tc1-like_DDE_dom"/>
</dbReference>
<dbReference type="GO" id="GO:0006313">
    <property type="term" value="P:DNA transposition"/>
    <property type="evidence" value="ECO:0007669"/>
    <property type="project" value="InterPro"/>
</dbReference>
<dbReference type="AlphaFoldDB" id="A0A818JN45"/>
<dbReference type="Pfam" id="PF01498">
    <property type="entry name" value="HTH_Tnp_Tc3_2"/>
    <property type="match status" value="1"/>
</dbReference>
<dbReference type="GO" id="GO:0003677">
    <property type="term" value="F:DNA binding"/>
    <property type="evidence" value="ECO:0007669"/>
    <property type="project" value="InterPro"/>
</dbReference>
<dbReference type="Gene3D" id="3.30.420.10">
    <property type="entry name" value="Ribonuclease H-like superfamily/Ribonuclease H"/>
    <property type="match status" value="1"/>
</dbReference>
<feature type="domain" description="Transposase Tc1-like" evidence="1">
    <location>
        <begin position="459"/>
        <end position="509"/>
    </location>
</feature>
<dbReference type="Proteomes" id="UP000663833">
    <property type="component" value="Unassembled WGS sequence"/>
</dbReference>
<gene>
    <name evidence="3" type="ORF">LUA448_LOCUS27769</name>
</gene>
<dbReference type="GO" id="GO:0015074">
    <property type="term" value="P:DNA integration"/>
    <property type="evidence" value="ECO:0007669"/>
    <property type="project" value="InterPro"/>
</dbReference>
<dbReference type="PANTHER" id="PTHR23022:SF135">
    <property type="entry name" value="SI:DKEY-77F5.3"/>
    <property type="match status" value="1"/>
</dbReference>
<evidence type="ECO:0000313" key="3">
    <source>
        <dbReference type="EMBL" id="CAF3547197.1"/>
    </source>
</evidence>
<accession>A0A818JN45</accession>
<dbReference type="InterPro" id="IPR052338">
    <property type="entry name" value="Transposase_5"/>
</dbReference>
<evidence type="ECO:0000259" key="2">
    <source>
        <dbReference type="Pfam" id="PF13358"/>
    </source>
</evidence>
<protein>
    <recommendedName>
        <fullName evidence="5">Tc1-like transposase DDE domain-containing protein</fullName>
    </recommendedName>
</protein>
<name>A0A818JN45_9BILA</name>
<evidence type="ECO:0000313" key="4">
    <source>
        <dbReference type="Proteomes" id="UP000663833"/>
    </source>
</evidence>
<evidence type="ECO:0008006" key="5">
    <source>
        <dbReference type="Google" id="ProtNLM"/>
    </source>
</evidence>
<dbReference type="PANTHER" id="PTHR23022">
    <property type="entry name" value="TRANSPOSABLE ELEMENT-RELATED"/>
    <property type="match status" value="1"/>
</dbReference>
<dbReference type="EMBL" id="CAJNYD010003848">
    <property type="protein sequence ID" value="CAF3547197.1"/>
    <property type="molecule type" value="Genomic_DNA"/>
</dbReference>
<organism evidence="3 4">
    <name type="scientific">Rotaria socialis</name>
    <dbReference type="NCBI Taxonomy" id="392032"/>
    <lineage>
        <taxon>Eukaryota</taxon>
        <taxon>Metazoa</taxon>
        <taxon>Spiralia</taxon>
        <taxon>Gnathifera</taxon>
        <taxon>Rotifera</taxon>
        <taxon>Eurotatoria</taxon>
        <taxon>Bdelloidea</taxon>
        <taxon>Philodinida</taxon>
        <taxon>Philodinidae</taxon>
        <taxon>Rotaria</taxon>
    </lineage>
</organism>
<dbReference type="Pfam" id="PF13358">
    <property type="entry name" value="DDE_3"/>
    <property type="match status" value="1"/>
</dbReference>
<evidence type="ECO:0000259" key="1">
    <source>
        <dbReference type="Pfam" id="PF01498"/>
    </source>
</evidence>
<comment type="caution">
    <text evidence="3">The sequence shown here is derived from an EMBL/GenBank/DDBJ whole genome shotgun (WGS) entry which is preliminary data.</text>
</comment>
<dbReference type="InterPro" id="IPR036397">
    <property type="entry name" value="RNaseH_sf"/>
</dbReference>